<evidence type="ECO:0000313" key="12">
    <source>
        <dbReference type="Proteomes" id="UP000185544"/>
    </source>
</evidence>
<evidence type="ECO:0000256" key="2">
    <source>
        <dbReference type="ARBA" id="ARBA00012438"/>
    </source>
</evidence>
<dbReference type="InterPro" id="IPR005467">
    <property type="entry name" value="His_kinase_dom"/>
</dbReference>
<dbReference type="GO" id="GO:0005524">
    <property type="term" value="F:ATP binding"/>
    <property type="evidence" value="ECO:0007669"/>
    <property type="project" value="UniProtKB-KW"/>
</dbReference>
<dbReference type="InterPro" id="IPR036890">
    <property type="entry name" value="HATPase_C_sf"/>
</dbReference>
<organism evidence="11 12">
    <name type="scientific">Pajaroellobacter abortibovis</name>
    <dbReference type="NCBI Taxonomy" id="1882918"/>
    <lineage>
        <taxon>Bacteria</taxon>
        <taxon>Pseudomonadati</taxon>
        <taxon>Myxococcota</taxon>
        <taxon>Polyangia</taxon>
        <taxon>Polyangiales</taxon>
        <taxon>Polyangiaceae</taxon>
    </lineage>
</organism>
<dbReference type="KEGG" id="pabo:BCY86_08140"/>
<dbReference type="SUPFAM" id="SSF55874">
    <property type="entry name" value="ATPase domain of HSP90 chaperone/DNA topoisomerase II/histidine kinase"/>
    <property type="match status" value="1"/>
</dbReference>
<dbReference type="SUPFAM" id="SSF55781">
    <property type="entry name" value="GAF domain-like"/>
    <property type="match status" value="1"/>
</dbReference>
<dbReference type="PROSITE" id="PS50109">
    <property type="entry name" value="HIS_KIN"/>
    <property type="match status" value="1"/>
</dbReference>
<dbReference type="InterPro" id="IPR004358">
    <property type="entry name" value="Sig_transdc_His_kin-like_C"/>
</dbReference>
<dbReference type="Pfam" id="PF13492">
    <property type="entry name" value="GAF_3"/>
    <property type="match status" value="1"/>
</dbReference>
<dbReference type="EC" id="2.7.13.3" evidence="2"/>
<dbReference type="PANTHER" id="PTHR43065">
    <property type="entry name" value="SENSOR HISTIDINE KINASE"/>
    <property type="match status" value="1"/>
</dbReference>
<evidence type="ECO:0000313" key="11">
    <source>
        <dbReference type="EMBL" id="APS00645.1"/>
    </source>
</evidence>
<keyword evidence="9" id="KW-0472">Membrane</keyword>
<evidence type="ECO:0000256" key="7">
    <source>
        <dbReference type="ARBA" id="ARBA00022840"/>
    </source>
</evidence>
<evidence type="ECO:0000256" key="6">
    <source>
        <dbReference type="ARBA" id="ARBA00022777"/>
    </source>
</evidence>
<feature type="domain" description="Histidine kinase" evidence="10">
    <location>
        <begin position="454"/>
        <end position="680"/>
    </location>
</feature>
<gene>
    <name evidence="11" type="ORF">BCY86_08140</name>
</gene>
<dbReference type="InterPro" id="IPR036097">
    <property type="entry name" value="HisK_dim/P_sf"/>
</dbReference>
<evidence type="ECO:0000259" key="10">
    <source>
        <dbReference type="PROSITE" id="PS50109"/>
    </source>
</evidence>
<keyword evidence="5" id="KW-0547">Nucleotide-binding</keyword>
<dbReference type="CDD" id="cd00082">
    <property type="entry name" value="HisKA"/>
    <property type="match status" value="1"/>
</dbReference>
<feature type="transmembrane region" description="Helical" evidence="9">
    <location>
        <begin position="241"/>
        <end position="259"/>
    </location>
</feature>
<dbReference type="PRINTS" id="PR00344">
    <property type="entry name" value="BCTRLSENSOR"/>
</dbReference>
<dbReference type="Gene3D" id="3.30.450.40">
    <property type="match status" value="1"/>
</dbReference>
<dbReference type="InterPro" id="IPR003018">
    <property type="entry name" value="GAF"/>
</dbReference>
<dbReference type="InterPro" id="IPR003594">
    <property type="entry name" value="HATPase_dom"/>
</dbReference>
<feature type="transmembrane region" description="Helical" evidence="9">
    <location>
        <begin position="212"/>
        <end position="235"/>
    </location>
</feature>
<feature type="transmembrane region" description="Helical" evidence="9">
    <location>
        <begin position="182"/>
        <end position="200"/>
    </location>
</feature>
<evidence type="ECO:0000256" key="1">
    <source>
        <dbReference type="ARBA" id="ARBA00000085"/>
    </source>
</evidence>
<dbReference type="SUPFAM" id="SSF47384">
    <property type="entry name" value="Homodimeric domain of signal transducing histidine kinase"/>
    <property type="match status" value="1"/>
</dbReference>
<keyword evidence="9" id="KW-1133">Transmembrane helix</keyword>
<protein>
    <recommendedName>
        <fullName evidence="2">histidine kinase</fullName>
        <ecNumber evidence="2">2.7.13.3</ecNumber>
    </recommendedName>
</protein>
<dbReference type="EMBL" id="CP016908">
    <property type="protein sequence ID" value="APS00645.1"/>
    <property type="molecule type" value="Genomic_DNA"/>
</dbReference>
<evidence type="ECO:0000256" key="9">
    <source>
        <dbReference type="SAM" id="Phobius"/>
    </source>
</evidence>
<feature type="transmembrane region" description="Helical" evidence="9">
    <location>
        <begin position="6"/>
        <end position="25"/>
    </location>
</feature>
<evidence type="ECO:0000256" key="8">
    <source>
        <dbReference type="ARBA" id="ARBA00023012"/>
    </source>
</evidence>
<dbReference type="PANTHER" id="PTHR43065:SF10">
    <property type="entry name" value="PEROXIDE STRESS-ACTIVATED HISTIDINE KINASE MAK3"/>
    <property type="match status" value="1"/>
</dbReference>
<dbReference type="SMART" id="SM00387">
    <property type="entry name" value="HATPase_c"/>
    <property type="match status" value="1"/>
</dbReference>
<sequence>MGELRPQTTLFCAVIAFAIALSTLLRERKLVQWLFTAFAMDIAFWYASQSFYAFFQSPIWVRMTGLSTVLLPQFAVHLFQAFIPSTERIWEPKLTKVSTALSIPTLALVLSPYQEHPLVLGSLYFYVFGILAAALLHLARRGHQSLSRAIRDRVRFLVVVGMLATTFTLADFLSFLGVTLPPIGAVLSIVFLFVLSESITRSRLIDLYEIAGQLLVSTALAFCLAGIFYFFVTVIGRLHTMYLNAVLAAIVFLVLFEPLRNEVERRIHQFFFRERRALETSIVELRRRLAHVLEIDEMIETLLIGLERSRRATSCACYLRDQENHGFDLAGAIGSTVPQRIEAFAARPLLDKLQKGAFSLEEAAQKGDAAFHAAAATLGQLQNSVLIGIRSEEEALIGFICIADERVGDAFTPEEIALLEPIGTQIGIAIANSKIYARMKEQDRLAALGAMAAGLAHEVKNPLGSIKGSAQLLEELISPQDPSAREFIGIILEEVERLDKVVGSFLDYARPHAGTPIPLDVNAAIRRTLQILASQHHEKIEVQVELDEELPHAQIDPEKFRQVMLNLLQNAIHAIDGHGLISIVTGIGHNMRLMWSGASNESSEEKGSRLIEISVRDTGPGISQKVLKNLFIPFFTTKEQGTGLGLAISQSIIQNAGGTIDVQTHSGAGTTFTIKLPAADPHHPA</sequence>
<dbReference type="Gene3D" id="3.30.565.10">
    <property type="entry name" value="Histidine kinase-like ATPase, C-terminal domain"/>
    <property type="match status" value="1"/>
</dbReference>
<dbReference type="AlphaFoldDB" id="A0A1L6MZ34"/>
<dbReference type="Gene3D" id="1.10.287.130">
    <property type="match status" value="1"/>
</dbReference>
<dbReference type="SMART" id="SM00388">
    <property type="entry name" value="HisKA"/>
    <property type="match status" value="1"/>
</dbReference>
<name>A0A1L6MZ34_9BACT</name>
<dbReference type="OrthoDB" id="9789238at2"/>
<evidence type="ECO:0000256" key="5">
    <source>
        <dbReference type="ARBA" id="ARBA00022741"/>
    </source>
</evidence>
<comment type="catalytic activity">
    <reaction evidence="1">
        <text>ATP + protein L-histidine = ADP + protein N-phospho-L-histidine.</text>
        <dbReference type="EC" id="2.7.13.3"/>
    </reaction>
</comment>
<evidence type="ECO:0000256" key="3">
    <source>
        <dbReference type="ARBA" id="ARBA00022553"/>
    </source>
</evidence>
<dbReference type="InterPro" id="IPR029016">
    <property type="entry name" value="GAF-like_dom_sf"/>
</dbReference>
<reference evidence="11 12" key="1">
    <citation type="submission" date="2016-08" db="EMBL/GenBank/DDBJ databases">
        <title>Identification and validation of antigenic proteins from Pajaroellobacter abortibovis using de-novo genome sequence assembly and reverse vaccinology.</title>
        <authorList>
            <person name="Welly B.T."/>
            <person name="Miller M.R."/>
            <person name="Stott J.L."/>
            <person name="Blanchard M.T."/>
            <person name="Islas-Trejo A.D."/>
            <person name="O'Rourke S.M."/>
            <person name="Young A.E."/>
            <person name="Medrano J.F."/>
            <person name="Van Eenennaam A.L."/>
        </authorList>
    </citation>
    <scope>NUCLEOTIDE SEQUENCE [LARGE SCALE GENOMIC DNA]</scope>
    <source>
        <strain evidence="11 12">BTF92-0548A/99-0131</strain>
    </source>
</reference>
<dbReference type="STRING" id="1882918.BCY86_08140"/>
<keyword evidence="6" id="KW-0418">Kinase</keyword>
<proteinExistence type="predicted"/>
<feature type="transmembrane region" description="Helical" evidence="9">
    <location>
        <begin position="119"/>
        <end position="136"/>
    </location>
</feature>
<dbReference type="InterPro" id="IPR003661">
    <property type="entry name" value="HisK_dim/P_dom"/>
</dbReference>
<evidence type="ECO:0000256" key="4">
    <source>
        <dbReference type="ARBA" id="ARBA00022679"/>
    </source>
</evidence>
<keyword evidence="7" id="KW-0067">ATP-binding</keyword>
<keyword evidence="3" id="KW-0597">Phosphoprotein</keyword>
<dbReference type="GO" id="GO:0000155">
    <property type="term" value="F:phosphorelay sensor kinase activity"/>
    <property type="evidence" value="ECO:0007669"/>
    <property type="project" value="InterPro"/>
</dbReference>
<keyword evidence="9" id="KW-0812">Transmembrane</keyword>
<keyword evidence="12" id="KW-1185">Reference proteome</keyword>
<accession>A0A1L6MZ34</accession>
<dbReference type="Proteomes" id="UP000185544">
    <property type="component" value="Chromosome"/>
</dbReference>
<dbReference type="Pfam" id="PF02518">
    <property type="entry name" value="HATPase_c"/>
    <property type="match status" value="1"/>
</dbReference>
<keyword evidence="8" id="KW-0902">Two-component regulatory system</keyword>
<feature type="transmembrane region" description="Helical" evidence="9">
    <location>
        <begin position="30"/>
        <end position="47"/>
    </location>
</feature>
<keyword evidence="4" id="KW-0808">Transferase</keyword>
<dbReference type="RefSeq" id="WP_075277315.1">
    <property type="nucleotide sequence ID" value="NZ_CP016908.1"/>
</dbReference>
<dbReference type="Pfam" id="PF00512">
    <property type="entry name" value="HisKA"/>
    <property type="match status" value="1"/>
</dbReference>